<dbReference type="InterPro" id="IPR051681">
    <property type="entry name" value="Ser/Thr_Kinases-Pseudokinases"/>
</dbReference>
<evidence type="ECO:0000313" key="3">
    <source>
        <dbReference type="EMBL" id="CAE6457380.1"/>
    </source>
</evidence>
<dbReference type="InterPro" id="IPR011009">
    <property type="entry name" value="Kinase-like_dom_sf"/>
</dbReference>
<dbReference type="Proteomes" id="UP000663861">
    <property type="component" value="Unassembled WGS sequence"/>
</dbReference>
<dbReference type="Gene3D" id="1.25.40.10">
    <property type="entry name" value="Tetratricopeptide repeat domain"/>
    <property type="match status" value="1"/>
</dbReference>
<feature type="domain" description="Protein kinase" evidence="2">
    <location>
        <begin position="14"/>
        <end position="297"/>
    </location>
</feature>
<proteinExistence type="predicted"/>
<dbReference type="PANTHER" id="PTHR44329:SF214">
    <property type="entry name" value="PROTEIN KINASE DOMAIN-CONTAINING PROTEIN"/>
    <property type="match status" value="1"/>
</dbReference>
<protein>
    <recommendedName>
        <fullName evidence="2">Protein kinase domain-containing protein</fullName>
    </recommendedName>
</protein>
<dbReference type="InterPro" id="IPR019734">
    <property type="entry name" value="TPR_rpt"/>
</dbReference>
<dbReference type="GO" id="GO:0005524">
    <property type="term" value="F:ATP binding"/>
    <property type="evidence" value="ECO:0007669"/>
    <property type="project" value="InterPro"/>
</dbReference>
<dbReference type="GO" id="GO:0004674">
    <property type="term" value="F:protein serine/threonine kinase activity"/>
    <property type="evidence" value="ECO:0007669"/>
    <property type="project" value="TreeGrafter"/>
</dbReference>
<keyword evidence="1" id="KW-0802">TPR repeat</keyword>
<gene>
    <name evidence="3" type="ORF">RDB_LOCUS63608</name>
</gene>
<dbReference type="Pfam" id="PF07714">
    <property type="entry name" value="PK_Tyr_Ser-Thr"/>
    <property type="match status" value="1"/>
</dbReference>
<dbReference type="InterPro" id="IPR011990">
    <property type="entry name" value="TPR-like_helical_dom_sf"/>
</dbReference>
<organism evidence="3 4">
    <name type="scientific">Rhizoctonia solani</name>
    <dbReference type="NCBI Taxonomy" id="456999"/>
    <lineage>
        <taxon>Eukaryota</taxon>
        <taxon>Fungi</taxon>
        <taxon>Dikarya</taxon>
        <taxon>Basidiomycota</taxon>
        <taxon>Agaricomycotina</taxon>
        <taxon>Agaricomycetes</taxon>
        <taxon>Cantharellales</taxon>
        <taxon>Ceratobasidiaceae</taxon>
        <taxon>Rhizoctonia</taxon>
    </lineage>
</organism>
<dbReference type="PROSITE" id="PS00108">
    <property type="entry name" value="PROTEIN_KINASE_ST"/>
    <property type="match status" value="1"/>
</dbReference>
<name>A0A8H3BH45_9AGAM</name>
<dbReference type="SUPFAM" id="SSF56112">
    <property type="entry name" value="Protein kinase-like (PK-like)"/>
    <property type="match status" value="1"/>
</dbReference>
<dbReference type="PROSITE" id="PS50011">
    <property type="entry name" value="PROTEIN_KINASE_DOM"/>
    <property type="match status" value="1"/>
</dbReference>
<evidence type="ECO:0000313" key="4">
    <source>
        <dbReference type="Proteomes" id="UP000663861"/>
    </source>
</evidence>
<dbReference type="InterPro" id="IPR001245">
    <property type="entry name" value="Ser-Thr/Tyr_kinase_cat_dom"/>
</dbReference>
<dbReference type="Gene3D" id="1.10.510.10">
    <property type="entry name" value="Transferase(Phosphotransferase) domain 1"/>
    <property type="match status" value="1"/>
</dbReference>
<dbReference type="SMART" id="SM00028">
    <property type="entry name" value="TPR"/>
    <property type="match status" value="2"/>
</dbReference>
<accession>A0A8H3BH45</accession>
<comment type="caution">
    <text evidence="3">The sequence shown here is derived from an EMBL/GenBank/DDBJ whole genome shotgun (WGS) entry which is preliminary data.</text>
</comment>
<dbReference type="EMBL" id="CAJMWY010001066">
    <property type="protein sequence ID" value="CAE6457380.1"/>
    <property type="molecule type" value="Genomic_DNA"/>
</dbReference>
<dbReference type="InterPro" id="IPR008271">
    <property type="entry name" value="Ser/Thr_kinase_AS"/>
</dbReference>
<reference evidence="3" key="1">
    <citation type="submission" date="2021-01" db="EMBL/GenBank/DDBJ databases">
        <authorList>
            <person name="Kaushik A."/>
        </authorList>
    </citation>
    <scope>NUCLEOTIDE SEQUENCE</scope>
    <source>
        <strain evidence="3">AG4-RS23</strain>
    </source>
</reference>
<dbReference type="SMART" id="SM00220">
    <property type="entry name" value="S_TKc"/>
    <property type="match status" value="1"/>
</dbReference>
<evidence type="ECO:0000256" key="1">
    <source>
        <dbReference type="PROSITE-ProRule" id="PRU00339"/>
    </source>
</evidence>
<sequence length="651" mass="71782">MERVALDLTGLVRKVDPTPFARGGFADIWMGELSWLITSPVQKVAIKVPHVTSKHLRGTERQEVERRLERELKTWRMLRHPNILPLLGTCKDLGTFPFALPLPSMITEFCPLGTLADYLVDHDEPIDDLAMIHDIASAVVYMHEMDPPIVHGDLKAENILISKDRTPRISDFGLSRAVKNSDVPTGYTTSTFHGSMRWMSPELHQADDNGRPPPFTPASDTWAFGMVMLEIESCEIPWSHIIHEPAVILAVMRGNTPPPPKNKVISPAFWATIQECWRQDPAERVSMRDLMSRIDLLKFQRDVQDPSSPIGRRSLSSSSSSIRSRSSSIISSPATQTLSLESSSINDADIVLARAQRAFTQRSRSSSIISSPVIQALSLESSSINDADIVLARAQRAFTQRDVPLARQLYSAAATAFAAASHQLRHAQTLTELARVDKPNARTHLKLAMEILSSPHQPMYQIRVQRAIAELESSSEAKRLLLNCRSSARKGGWVDEEGAALLQLGQVYAAAGEDDDAYSWFNEAIRLGEKHDKATIKSEALEGRGGVSVRDDAYSWFNEAIRLGEKHDKATIKSEALEGRGGVSVRRGEKEAAIMDFEQAAVEYRHCGGGGKRGVTRVLGRIREISGEGGTLMTDALSESTSSLTPSLDGT</sequence>
<dbReference type="PANTHER" id="PTHR44329">
    <property type="entry name" value="SERINE/THREONINE-PROTEIN KINASE TNNI3K-RELATED"/>
    <property type="match status" value="1"/>
</dbReference>
<dbReference type="PROSITE" id="PS50005">
    <property type="entry name" value="TPR"/>
    <property type="match status" value="1"/>
</dbReference>
<feature type="repeat" description="TPR" evidence="1">
    <location>
        <begin position="498"/>
        <end position="531"/>
    </location>
</feature>
<dbReference type="InterPro" id="IPR000719">
    <property type="entry name" value="Prot_kinase_dom"/>
</dbReference>
<dbReference type="AlphaFoldDB" id="A0A8H3BH45"/>
<evidence type="ECO:0000259" key="2">
    <source>
        <dbReference type="PROSITE" id="PS50011"/>
    </source>
</evidence>
<dbReference type="SUPFAM" id="SSF48452">
    <property type="entry name" value="TPR-like"/>
    <property type="match status" value="1"/>
</dbReference>